<protein>
    <submittedName>
        <fullName evidence="1">Uncharacterized protein</fullName>
    </submittedName>
</protein>
<dbReference type="Proteomes" id="UP000003532">
    <property type="component" value="Unassembled WGS sequence"/>
</dbReference>
<comment type="caution">
    <text evidence="1">The sequence shown here is derived from an EMBL/GenBank/DDBJ whole genome shotgun (WGS) entry which is preliminary data.</text>
</comment>
<organism evidence="1 2">
    <name type="scientific">Salmonella enterica subsp. enterica serovar Inverness str. R8-3668</name>
    <dbReference type="NCBI Taxonomy" id="913075"/>
    <lineage>
        <taxon>Bacteria</taxon>
        <taxon>Pseudomonadati</taxon>
        <taxon>Pseudomonadota</taxon>
        <taxon>Gammaproteobacteria</taxon>
        <taxon>Enterobacterales</taxon>
        <taxon>Enterobacteriaceae</taxon>
        <taxon>Salmonella</taxon>
    </lineage>
</organism>
<evidence type="ECO:0000313" key="2">
    <source>
        <dbReference type="Proteomes" id="UP000003532"/>
    </source>
</evidence>
<sequence length="54" mass="6142">MVQILKTVQDNLTVLSQKRTKTVNEGNKRSQQLPVIITKLLINNGFHKSIPDLK</sequence>
<name>G5NMF9_SALET</name>
<accession>G5NMF9</accession>
<dbReference type="PATRIC" id="fig|913075.3.peg.5055"/>
<proteinExistence type="predicted"/>
<dbReference type="AlphaFoldDB" id="G5NMF9"/>
<dbReference type="BioCyc" id="SENT913075:G120P-830-MONOMER"/>
<gene>
    <name evidence="1" type="ORF">LTSEINV_6611</name>
</gene>
<evidence type="ECO:0000313" key="1">
    <source>
        <dbReference type="EMBL" id="EHC47443.1"/>
    </source>
</evidence>
<reference evidence="1 2" key="1">
    <citation type="journal article" date="2011" name="BMC Genomics">
        <title>Genome sequencing reveals diversification of virulence factor content and possible host adaptation in distinct subpopulations of Salmonella enterica.</title>
        <authorList>
            <person name="den Bakker H.C."/>
            <person name="Moreno Switt A.I."/>
            <person name="Govoni G."/>
            <person name="Cummings C.A."/>
            <person name="Ranieri M.L."/>
            <person name="Degoricija L."/>
            <person name="Hoelzer K."/>
            <person name="Rodriguez-Rivera L.D."/>
            <person name="Brown S."/>
            <person name="Bolchacova E."/>
            <person name="Furtado M.R."/>
            <person name="Wiedmann M."/>
        </authorList>
    </citation>
    <scope>NUCLEOTIDE SEQUENCE [LARGE SCALE GENOMIC DNA]</scope>
    <source>
        <strain evidence="1 2">R8-3668</strain>
    </source>
</reference>
<dbReference type="EMBL" id="AFCO01002083">
    <property type="protein sequence ID" value="EHC47443.1"/>
    <property type="molecule type" value="Genomic_DNA"/>
</dbReference>